<feature type="region of interest" description="Disordered" evidence="1">
    <location>
        <begin position="1"/>
        <end position="74"/>
    </location>
</feature>
<evidence type="ECO:0000313" key="2">
    <source>
        <dbReference type="Ensembl" id="ENSTRUP00000082555.1"/>
    </source>
</evidence>
<evidence type="ECO:0000256" key="1">
    <source>
        <dbReference type="SAM" id="MobiDB-lite"/>
    </source>
</evidence>
<protein>
    <submittedName>
        <fullName evidence="2">Uncharacterized protein</fullName>
    </submittedName>
</protein>
<dbReference type="InParanoid" id="A0A674PA62"/>
<proteinExistence type="predicted"/>
<reference evidence="2" key="2">
    <citation type="submission" date="2025-08" db="UniProtKB">
        <authorList>
            <consortium name="Ensembl"/>
        </authorList>
    </citation>
    <scope>IDENTIFICATION</scope>
</reference>
<keyword evidence="3" id="KW-1185">Reference proteome</keyword>
<organism evidence="2 3">
    <name type="scientific">Takifugu rubripes</name>
    <name type="common">Japanese pufferfish</name>
    <name type="synonym">Fugu rubripes</name>
    <dbReference type="NCBI Taxonomy" id="31033"/>
    <lineage>
        <taxon>Eukaryota</taxon>
        <taxon>Metazoa</taxon>
        <taxon>Chordata</taxon>
        <taxon>Craniata</taxon>
        <taxon>Vertebrata</taxon>
        <taxon>Euteleostomi</taxon>
        <taxon>Actinopterygii</taxon>
        <taxon>Neopterygii</taxon>
        <taxon>Teleostei</taxon>
        <taxon>Neoteleostei</taxon>
        <taxon>Acanthomorphata</taxon>
        <taxon>Eupercaria</taxon>
        <taxon>Tetraodontiformes</taxon>
        <taxon>Tetradontoidea</taxon>
        <taxon>Tetraodontidae</taxon>
        <taxon>Takifugu</taxon>
    </lineage>
</organism>
<evidence type="ECO:0000313" key="3">
    <source>
        <dbReference type="Proteomes" id="UP000005226"/>
    </source>
</evidence>
<reference evidence="2" key="3">
    <citation type="submission" date="2025-09" db="UniProtKB">
        <authorList>
            <consortium name="Ensembl"/>
        </authorList>
    </citation>
    <scope>IDENTIFICATION</scope>
</reference>
<dbReference type="Ensembl" id="ENSTRUT00000079569.1">
    <property type="protein sequence ID" value="ENSTRUP00000082555.1"/>
    <property type="gene ID" value="ENSTRUG00000027994.1"/>
</dbReference>
<reference evidence="2 3" key="1">
    <citation type="journal article" date="2011" name="Genome Biol. Evol.">
        <title>Integration of the genetic map and genome assembly of fugu facilitates insights into distinct features of genome evolution in teleosts and mammals.</title>
        <authorList>
            <person name="Kai W."/>
            <person name="Kikuchi K."/>
            <person name="Tohari S."/>
            <person name="Chew A.K."/>
            <person name="Tay A."/>
            <person name="Fujiwara A."/>
            <person name="Hosoya S."/>
            <person name="Suetake H."/>
            <person name="Naruse K."/>
            <person name="Brenner S."/>
            <person name="Suzuki Y."/>
            <person name="Venkatesh B."/>
        </authorList>
    </citation>
    <scope>NUCLEOTIDE SEQUENCE [LARGE SCALE GENOMIC DNA]</scope>
</reference>
<dbReference type="AlphaFoldDB" id="A0A674PA62"/>
<accession>A0A674PA62</accession>
<dbReference type="Proteomes" id="UP000005226">
    <property type="component" value="Chromosome 21"/>
</dbReference>
<dbReference type="GeneTree" id="ENSGT00990000212526"/>
<name>A0A674PA62_TAKRU</name>
<feature type="compositionally biased region" description="Polar residues" evidence="1">
    <location>
        <begin position="1"/>
        <end position="26"/>
    </location>
</feature>
<sequence length="102" mass="10342">MSSEVNKQGGASSWSSPGQEPVQSFSHLLPALTLSSPADPGWPGSAGRPPSELAGRSPAPRSPQSPTPAALWSAVPPDIDSSCLSFCPQTRPRLPAAAAPGT</sequence>